<keyword evidence="1" id="KW-1133">Transmembrane helix</keyword>
<accession>A0A5K3FKF8</accession>
<feature type="transmembrane region" description="Helical" evidence="1">
    <location>
        <begin position="21"/>
        <end position="46"/>
    </location>
</feature>
<evidence type="ECO:0000256" key="1">
    <source>
        <dbReference type="SAM" id="Phobius"/>
    </source>
</evidence>
<sequence>RALAHRVLRARRANVYRSPLAACRAYVVFGLAAFPVRAVDVTIHYLDRHWKVFWFILSTTYCGGLSLKCIYFDGRNIFFLIK</sequence>
<dbReference type="AlphaFoldDB" id="A0A5K3FKF8"/>
<keyword evidence="1" id="KW-0812">Transmembrane</keyword>
<evidence type="ECO:0000313" key="2">
    <source>
        <dbReference type="WBParaSite" id="MCU_009253-RA"/>
    </source>
</evidence>
<reference evidence="2" key="1">
    <citation type="submission" date="2019-11" db="UniProtKB">
        <authorList>
            <consortium name="WormBaseParasite"/>
        </authorList>
    </citation>
    <scope>IDENTIFICATION</scope>
</reference>
<keyword evidence="1" id="KW-0472">Membrane</keyword>
<proteinExistence type="predicted"/>
<organism evidence="2">
    <name type="scientific">Mesocestoides corti</name>
    <name type="common">Flatworm</name>
    <dbReference type="NCBI Taxonomy" id="53468"/>
    <lineage>
        <taxon>Eukaryota</taxon>
        <taxon>Metazoa</taxon>
        <taxon>Spiralia</taxon>
        <taxon>Lophotrochozoa</taxon>
        <taxon>Platyhelminthes</taxon>
        <taxon>Cestoda</taxon>
        <taxon>Eucestoda</taxon>
        <taxon>Cyclophyllidea</taxon>
        <taxon>Mesocestoididae</taxon>
        <taxon>Mesocestoides</taxon>
    </lineage>
</organism>
<dbReference type="WBParaSite" id="MCU_009253-RA">
    <property type="protein sequence ID" value="MCU_009253-RA"/>
    <property type="gene ID" value="MCU_009253"/>
</dbReference>
<feature type="transmembrane region" description="Helical" evidence="1">
    <location>
        <begin position="52"/>
        <end position="72"/>
    </location>
</feature>
<protein>
    <submittedName>
        <fullName evidence="2">TM254 protein</fullName>
    </submittedName>
</protein>
<name>A0A5K3FKF8_MESCO</name>